<sequence>MKMLRRVRDLVSVRRTQLNLIHWLAFQIIFPIIAEFKLVVHPPVLIDKLSSRLQLLLICSIFASSDPSPTPRTRLTGWFHETPLFVLT</sequence>
<feature type="transmembrane region" description="Helical" evidence="1">
    <location>
        <begin position="20"/>
        <end position="40"/>
    </location>
</feature>
<keyword evidence="1" id="KW-0472">Membrane</keyword>
<name>A0A286UGK4_9AGAM</name>
<reference evidence="2 3" key="1">
    <citation type="journal article" date="2017" name="Mol. Ecol.">
        <title>Comparative and population genomic landscape of Phellinus noxius: A hypervariable fungus causing root rot in trees.</title>
        <authorList>
            <person name="Chung C.L."/>
            <person name="Lee T.J."/>
            <person name="Akiba M."/>
            <person name="Lee H.H."/>
            <person name="Kuo T.H."/>
            <person name="Liu D."/>
            <person name="Ke H.M."/>
            <person name="Yokoi T."/>
            <person name="Roa M.B."/>
            <person name="Lu M.J."/>
            <person name="Chang Y.Y."/>
            <person name="Ann P.J."/>
            <person name="Tsai J.N."/>
            <person name="Chen C.Y."/>
            <person name="Tzean S.S."/>
            <person name="Ota Y."/>
            <person name="Hattori T."/>
            <person name="Sahashi N."/>
            <person name="Liou R.F."/>
            <person name="Kikuchi T."/>
            <person name="Tsai I.J."/>
        </authorList>
    </citation>
    <scope>NUCLEOTIDE SEQUENCE [LARGE SCALE GENOMIC DNA]</scope>
    <source>
        <strain evidence="2 3">FFPRI411160</strain>
    </source>
</reference>
<proteinExistence type="predicted"/>
<evidence type="ECO:0000313" key="3">
    <source>
        <dbReference type="Proteomes" id="UP000217199"/>
    </source>
</evidence>
<dbReference type="AlphaFoldDB" id="A0A286UGK4"/>
<evidence type="ECO:0000256" key="1">
    <source>
        <dbReference type="SAM" id="Phobius"/>
    </source>
</evidence>
<keyword evidence="1" id="KW-1133">Transmembrane helix</keyword>
<evidence type="ECO:0000313" key="2">
    <source>
        <dbReference type="EMBL" id="PAV18740.1"/>
    </source>
</evidence>
<gene>
    <name evidence="2" type="ORF">PNOK_0558300</name>
</gene>
<comment type="caution">
    <text evidence="2">The sequence shown here is derived from an EMBL/GenBank/DDBJ whole genome shotgun (WGS) entry which is preliminary data.</text>
</comment>
<dbReference type="EMBL" id="NBII01000005">
    <property type="protein sequence ID" value="PAV18740.1"/>
    <property type="molecule type" value="Genomic_DNA"/>
</dbReference>
<protein>
    <submittedName>
        <fullName evidence="2">Uncharacterized protein</fullName>
    </submittedName>
</protein>
<keyword evidence="1" id="KW-0812">Transmembrane</keyword>
<dbReference type="Proteomes" id="UP000217199">
    <property type="component" value="Unassembled WGS sequence"/>
</dbReference>
<accession>A0A286UGK4</accession>
<dbReference type="InParanoid" id="A0A286UGK4"/>
<keyword evidence="3" id="KW-1185">Reference proteome</keyword>
<organism evidence="2 3">
    <name type="scientific">Pyrrhoderma noxium</name>
    <dbReference type="NCBI Taxonomy" id="2282107"/>
    <lineage>
        <taxon>Eukaryota</taxon>
        <taxon>Fungi</taxon>
        <taxon>Dikarya</taxon>
        <taxon>Basidiomycota</taxon>
        <taxon>Agaricomycotina</taxon>
        <taxon>Agaricomycetes</taxon>
        <taxon>Hymenochaetales</taxon>
        <taxon>Hymenochaetaceae</taxon>
        <taxon>Pyrrhoderma</taxon>
    </lineage>
</organism>